<reference evidence="1" key="1">
    <citation type="submission" date="2020-02" db="EMBL/GenBank/DDBJ databases">
        <authorList>
            <person name="Meier V. D."/>
        </authorList>
    </citation>
    <scope>NUCLEOTIDE SEQUENCE</scope>
    <source>
        <strain evidence="1">AVDCRST_MAG58</strain>
    </source>
</reference>
<sequence>MNGQDRERLELERAGWERLEHEAEAVWRNSVSGLVYPQGIAISLLREGADPDVPLGPEGGA</sequence>
<organism evidence="1">
    <name type="scientific">uncultured Rubrobacteraceae bacterium</name>
    <dbReference type="NCBI Taxonomy" id="349277"/>
    <lineage>
        <taxon>Bacteria</taxon>
        <taxon>Bacillati</taxon>
        <taxon>Actinomycetota</taxon>
        <taxon>Rubrobacteria</taxon>
        <taxon>Rubrobacterales</taxon>
        <taxon>Rubrobacteraceae</taxon>
        <taxon>environmental samples</taxon>
    </lineage>
</organism>
<evidence type="ECO:0000313" key="1">
    <source>
        <dbReference type="EMBL" id="CAA9450724.1"/>
    </source>
</evidence>
<dbReference type="AlphaFoldDB" id="A0A6J4QQS9"/>
<protein>
    <submittedName>
        <fullName evidence="1">Uncharacterized protein</fullName>
    </submittedName>
</protein>
<gene>
    <name evidence="1" type="ORF">AVDCRST_MAG58-917</name>
</gene>
<proteinExistence type="predicted"/>
<dbReference type="EMBL" id="CADCVF010000020">
    <property type="protein sequence ID" value="CAA9450724.1"/>
    <property type="molecule type" value="Genomic_DNA"/>
</dbReference>
<accession>A0A6J4QQS9</accession>
<name>A0A6J4QQS9_9ACTN</name>